<dbReference type="InterPro" id="IPR027417">
    <property type="entry name" value="P-loop_NTPase"/>
</dbReference>
<dbReference type="InterPro" id="IPR036322">
    <property type="entry name" value="WD40_repeat_dom_sf"/>
</dbReference>
<feature type="compositionally biased region" description="Basic and acidic residues" evidence="4">
    <location>
        <begin position="1179"/>
        <end position="1203"/>
    </location>
</feature>
<feature type="domain" description="NACHT" evidence="5">
    <location>
        <begin position="107"/>
        <end position="265"/>
    </location>
</feature>
<feature type="region of interest" description="Disordered" evidence="4">
    <location>
        <begin position="1"/>
        <end position="27"/>
    </location>
</feature>
<feature type="repeat" description="WD" evidence="3">
    <location>
        <begin position="751"/>
        <end position="792"/>
    </location>
</feature>
<dbReference type="PROSITE" id="PS50082">
    <property type="entry name" value="WD_REPEATS_2"/>
    <property type="match status" value="9"/>
</dbReference>
<evidence type="ECO:0000256" key="1">
    <source>
        <dbReference type="ARBA" id="ARBA00022574"/>
    </source>
</evidence>
<dbReference type="PRINTS" id="PR00320">
    <property type="entry name" value="GPROTEINBRPT"/>
</dbReference>
<protein>
    <submittedName>
        <fullName evidence="6">WD40 repeat-like protein</fullName>
    </submittedName>
</protein>
<evidence type="ECO:0000256" key="2">
    <source>
        <dbReference type="ARBA" id="ARBA00022737"/>
    </source>
</evidence>
<dbReference type="Pfam" id="PF00400">
    <property type="entry name" value="WD40"/>
    <property type="match status" value="9"/>
</dbReference>
<dbReference type="AlphaFoldDB" id="A0A197JTB6"/>
<dbReference type="Proteomes" id="UP000078512">
    <property type="component" value="Unassembled WGS sequence"/>
</dbReference>
<feature type="repeat" description="WD" evidence="3">
    <location>
        <begin position="709"/>
        <end position="740"/>
    </location>
</feature>
<dbReference type="OrthoDB" id="2396974at2759"/>
<feature type="repeat" description="WD" evidence="3">
    <location>
        <begin position="1099"/>
        <end position="1135"/>
    </location>
</feature>
<reference evidence="6 7" key="1">
    <citation type="submission" date="2016-05" db="EMBL/GenBank/DDBJ databases">
        <title>Genome sequencing reveals origins of a unique bacterial endosymbiosis in the earliest lineages of terrestrial Fungi.</title>
        <authorList>
            <consortium name="DOE Joint Genome Institute"/>
            <person name="Uehling J."/>
            <person name="Gryganskyi A."/>
            <person name="Hameed K."/>
            <person name="Tschaplinski T."/>
            <person name="Misztal P."/>
            <person name="Wu S."/>
            <person name="Desiro A."/>
            <person name="Vande Pol N."/>
            <person name="Du Z.-Y."/>
            <person name="Zienkiewicz A."/>
            <person name="Zienkiewicz K."/>
            <person name="Morin E."/>
            <person name="Tisserant E."/>
            <person name="Splivallo R."/>
            <person name="Hainaut M."/>
            <person name="Henrissat B."/>
            <person name="Ohm R."/>
            <person name="Kuo A."/>
            <person name="Yan J."/>
            <person name="Lipzen A."/>
            <person name="Nolan M."/>
            <person name="Labutti K."/>
            <person name="Barry K."/>
            <person name="Goldstein A."/>
            <person name="Labbe J."/>
            <person name="Schadt C."/>
            <person name="Tuskan G."/>
            <person name="Grigoriev I."/>
            <person name="Martin F."/>
            <person name="Vilgalys R."/>
            <person name="Bonito G."/>
        </authorList>
    </citation>
    <scope>NUCLEOTIDE SEQUENCE [LARGE SCALE GENOMIC DNA]</scope>
    <source>
        <strain evidence="6 7">AG-77</strain>
    </source>
</reference>
<dbReference type="SUPFAM" id="SSF52540">
    <property type="entry name" value="P-loop containing nucleoside triphosphate hydrolases"/>
    <property type="match status" value="1"/>
</dbReference>
<dbReference type="InterPro" id="IPR007111">
    <property type="entry name" value="NACHT_NTPase"/>
</dbReference>
<dbReference type="Pfam" id="PF05729">
    <property type="entry name" value="NACHT"/>
    <property type="match status" value="1"/>
</dbReference>
<feature type="repeat" description="WD" evidence="3">
    <location>
        <begin position="667"/>
        <end position="708"/>
    </location>
</feature>
<dbReference type="Gene3D" id="3.40.50.300">
    <property type="entry name" value="P-loop containing nucleotide triphosphate hydrolases"/>
    <property type="match status" value="1"/>
</dbReference>
<gene>
    <name evidence="6" type="ORF">K457DRAFT_1865096</name>
</gene>
<dbReference type="InterPro" id="IPR019775">
    <property type="entry name" value="WD40_repeat_CS"/>
</dbReference>
<evidence type="ECO:0000259" key="5">
    <source>
        <dbReference type="Pfam" id="PF05729"/>
    </source>
</evidence>
<dbReference type="SUPFAM" id="SSF50978">
    <property type="entry name" value="WD40 repeat-like"/>
    <property type="match status" value="2"/>
</dbReference>
<dbReference type="SUPFAM" id="SSF141571">
    <property type="entry name" value="Pentapeptide repeat-like"/>
    <property type="match status" value="1"/>
</dbReference>
<dbReference type="CDD" id="cd00200">
    <property type="entry name" value="WD40"/>
    <property type="match status" value="1"/>
</dbReference>
<dbReference type="PROSITE" id="PS00678">
    <property type="entry name" value="WD_REPEATS_1"/>
    <property type="match status" value="4"/>
</dbReference>
<dbReference type="PROSITE" id="PS00675">
    <property type="entry name" value="SIGMA54_INTERACT_1"/>
    <property type="match status" value="1"/>
</dbReference>
<evidence type="ECO:0000256" key="4">
    <source>
        <dbReference type="SAM" id="MobiDB-lite"/>
    </source>
</evidence>
<feature type="repeat" description="WD" evidence="3">
    <location>
        <begin position="625"/>
        <end position="666"/>
    </location>
</feature>
<dbReference type="EMBL" id="KV442050">
    <property type="protein sequence ID" value="OAQ28208.1"/>
    <property type="molecule type" value="Genomic_DNA"/>
</dbReference>
<feature type="repeat" description="WD" evidence="3">
    <location>
        <begin position="793"/>
        <end position="828"/>
    </location>
</feature>
<feature type="region of interest" description="Disordered" evidence="4">
    <location>
        <begin position="1178"/>
        <end position="1227"/>
    </location>
</feature>
<evidence type="ECO:0000313" key="6">
    <source>
        <dbReference type="EMBL" id="OAQ28208.1"/>
    </source>
</evidence>
<name>A0A197JTB6_9FUNG</name>
<evidence type="ECO:0000256" key="3">
    <source>
        <dbReference type="PROSITE-ProRule" id="PRU00221"/>
    </source>
</evidence>
<dbReference type="InterPro" id="IPR015943">
    <property type="entry name" value="WD40/YVTN_repeat-like_dom_sf"/>
</dbReference>
<dbReference type="InterPro" id="IPR001680">
    <property type="entry name" value="WD40_rpt"/>
</dbReference>
<feature type="repeat" description="WD" evidence="3">
    <location>
        <begin position="921"/>
        <end position="962"/>
    </location>
</feature>
<dbReference type="PROSITE" id="PS50294">
    <property type="entry name" value="WD_REPEATS_REGION"/>
    <property type="match status" value="5"/>
</dbReference>
<feature type="compositionally biased region" description="Acidic residues" evidence="4">
    <location>
        <begin position="1204"/>
        <end position="1227"/>
    </location>
</feature>
<dbReference type="Gene3D" id="2.130.10.10">
    <property type="entry name" value="YVTN repeat-like/Quinoprotein amine dehydrogenase"/>
    <property type="match status" value="4"/>
</dbReference>
<keyword evidence="1 3" id="KW-0853">WD repeat</keyword>
<proteinExistence type="predicted"/>
<dbReference type="PANTHER" id="PTHR19848:SF8">
    <property type="entry name" value="F-BOX AND WD REPEAT DOMAIN CONTAINING 7"/>
    <property type="match status" value="1"/>
</dbReference>
<dbReference type="InterPro" id="IPR001646">
    <property type="entry name" value="5peptide_repeat"/>
</dbReference>
<dbReference type="Gene3D" id="2.160.20.80">
    <property type="entry name" value="E3 ubiquitin-protein ligase SopA"/>
    <property type="match status" value="1"/>
</dbReference>
<dbReference type="STRING" id="1314771.A0A197JTB6"/>
<dbReference type="InterPro" id="IPR025662">
    <property type="entry name" value="Sigma_54_int_dom_ATP-bd_1"/>
</dbReference>
<keyword evidence="7" id="KW-1185">Reference proteome</keyword>
<feature type="repeat" description="WD" evidence="3">
    <location>
        <begin position="1015"/>
        <end position="1049"/>
    </location>
</feature>
<evidence type="ECO:0000313" key="7">
    <source>
        <dbReference type="Proteomes" id="UP000078512"/>
    </source>
</evidence>
<dbReference type="SMART" id="SM00320">
    <property type="entry name" value="WD40"/>
    <property type="match status" value="12"/>
</dbReference>
<feature type="repeat" description="WD" evidence="3">
    <location>
        <begin position="1050"/>
        <end position="1081"/>
    </location>
</feature>
<dbReference type="Pfam" id="PF00805">
    <property type="entry name" value="Pentapeptide"/>
    <property type="match status" value="1"/>
</dbReference>
<dbReference type="InterPro" id="IPR020472">
    <property type="entry name" value="WD40_PAC1"/>
</dbReference>
<keyword evidence="2" id="KW-0677">Repeat</keyword>
<organism evidence="6 7">
    <name type="scientific">Linnemannia elongata AG-77</name>
    <dbReference type="NCBI Taxonomy" id="1314771"/>
    <lineage>
        <taxon>Eukaryota</taxon>
        <taxon>Fungi</taxon>
        <taxon>Fungi incertae sedis</taxon>
        <taxon>Mucoromycota</taxon>
        <taxon>Mortierellomycotina</taxon>
        <taxon>Mortierellomycetes</taxon>
        <taxon>Mortierellales</taxon>
        <taxon>Mortierellaceae</taxon>
        <taxon>Linnemannia</taxon>
    </lineage>
</organism>
<dbReference type="PANTHER" id="PTHR19848">
    <property type="entry name" value="WD40 REPEAT PROTEIN"/>
    <property type="match status" value="1"/>
</dbReference>
<accession>A0A197JTB6</accession>
<sequence length="1227" mass="137057">MRTRSMTKVPPIETIATGDEDDPNNKQQGDLVDNFHGIEINPQIETDAQEILCLEDDLHNLRSQRLRELHQPIYILPMAKVNLQAQDDDLFSLKERVQEFLASQRQVMLVLGDSGSGKSAFNRHLEHQLWTDYNQGGSIPLYINLPTVDDPAHDLIEKQLQYLSFPDNQIQEMKQHRQFILICDGYDESQLTINIHTTNHLNQPGHWRSKTIISCRSQYLGQDYRSQFQPQPVDQDQSTWSNLFQEAVIAPFSKEQIEEYVTRYVPLEPRPWVTKDYMHMLTTIPNLMDLVKNPFLLTLALEALPSITESKQDLSTVRVTRVELYDKFVAHWLSVNKRRLESNALSVDDRIVFDQLLDAGFISMGIDYAKRLALAIFERQDGNPVVRYNHLHDHDTWKAEFFGADPLARLLQESCPLTRTDNQFLFLHRSMLEYFFSLGIYDPVGTDDDFAAQAETPSPTAHAFDPSNPLFRRNLLTEPSVIQFLCDRVKLDSTFDQQLLSVVNLSKADATVSTTTAATNAITILVRAGFRFNGADLQGIKVPGADLSGGQFDYAQLQGAYLRNVNLSRSWLRKADMSGAQMNGVQFGELPYLELDSWVFACAYSSDGKMLAVGDCARSQEMFVMEGHSDHVKSVGFSPCGRHIASSSKDKTVRVWDSQTRESLFVLEGHTDKVRSVKYSPRGERLVSGGRDGTIRFWNSETGEPGVVLNSSFGGVYSLTFSPDGRWIASGHVRGGLQLWHAVSGEPGPVLHGHTKPVTGIAFSPDSLWIASSSRDSTVKLWDASTGSLINTLSSHMAWVNDVVFSPDGLQIASGASDDRVRLWDVDSVLTSSVEQEDQLGAVLKTVYSPTGRYILTVDTYQTIKQWSSQTGAPSPLSIELPESLSVESISYSLNGSPTVVATQDKSIQLWELHAKGPKTILESSRTVDYVTMSPCSRWIVSVDLDNTVTLWDLDSTQQMHILIEQGGPTSEIIRCMAFSTTGPQLAVGSWMGRIWLFDPQSKGLLTFTSTLWSIEAMSFSPDGQQLAVGTTRGSIYLWNLQSVECAIKLRGHTRMVKCISYSHCGEWIASSTQDRTVLVWRRRRSPGDKESWSCVSTVRGFFDAVCDIAWSPTVPMEFVTGCNDKSVRVWQVSSDGEDVVVKLLWGTNLAVLHADGLVLKGTMGLASTEQKLLVQRGASDDSLTKGDKQDDYTDSEAVKSDDYTDSEGVESDDYTDSEGVESDDEE</sequence>